<feature type="domain" description="Transglutaminase-like" evidence="2">
    <location>
        <begin position="228"/>
        <end position="309"/>
    </location>
</feature>
<reference evidence="3" key="1">
    <citation type="journal article" date="2015" name="Nature">
        <title>Complex archaea that bridge the gap between prokaryotes and eukaryotes.</title>
        <authorList>
            <person name="Spang A."/>
            <person name="Saw J.H."/>
            <person name="Jorgensen S.L."/>
            <person name="Zaremba-Niedzwiedzka K."/>
            <person name="Martijn J."/>
            <person name="Lind A.E."/>
            <person name="van Eijk R."/>
            <person name="Schleper C."/>
            <person name="Guy L."/>
            <person name="Ettema T.J."/>
        </authorList>
    </citation>
    <scope>NUCLEOTIDE SEQUENCE</scope>
</reference>
<keyword evidence="1" id="KW-0812">Transmembrane</keyword>
<proteinExistence type="predicted"/>
<dbReference type="PANTHER" id="PTHR33490">
    <property type="entry name" value="BLR5614 PROTEIN-RELATED"/>
    <property type="match status" value="1"/>
</dbReference>
<keyword evidence="1" id="KW-0472">Membrane</keyword>
<dbReference type="SUPFAM" id="SSF54001">
    <property type="entry name" value="Cysteine proteinases"/>
    <property type="match status" value="1"/>
</dbReference>
<feature type="transmembrane region" description="Helical" evidence="1">
    <location>
        <begin position="375"/>
        <end position="396"/>
    </location>
</feature>
<dbReference type="SMART" id="SM00460">
    <property type="entry name" value="TGc"/>
    <property type="match status" value="1"/>
</dbReference>
<dbReference type="AlphaFoldDB" id="A0A0F9G3A5"/>
<name>A0A0F9G3A5_9ZZZZ</name>
<sequence length="405" mass="46853">TLFFPSFSIVTIPDTTKYFYPHISSTNLGISYYKITQSVKYQVEINFSIIQKTDTANFLFKFARLDNRVPSSILTKYTPPYQESELIFSNLYGSKPYYINMGHQDKFNNTYASFSITLSPLGSILYRLKPWVRFNQKYIILLNAIEFPNIKESDIGPYDTTDEIFKFYNNQTEPYYERDDLSLIELSNNLVNPDDNPIEKAEKISNWISNNIDYNVNMPSQEMGALWAYNNLEGDCSEYSSLMITLLRIQEIPARKVSGFLISNDLAIKPQVGDEWTFHASESSSNLIGHAWVEYYVPNIGWIACDPTWNYFNQIDYLRLNLNVGANFFFPPYGTVSEFLNPLFSYTYGADFEYDYIIKITVIESNLPPSLNSPLTLFAIIIIVIIVGLISVYYFVKKLSKKKEF</sequence>
<gene>
    <name evidence="3" type="ORF">LCGC14_2168860</name>
</gene>
<organism evidence="3">
    <name type="scientific">marine sediment metagenome</name>
    <dbReference type="NCBI Taxonomy" id="412755"/>
    <lineage>
        <taxon>unclassified sequences</taxon>
        <taxon>metagenomes</taxon>
        <taxon>ecological metagenomes</taxon>
    </lineage>
</organism>
<comment type="caution">
    <text evidence="3">The sequence shown here is derived from an EMBL/GenBank/DDBJ whole genome shotgun (WGS) entry which is preliminary data.</text>
</comment>
<dbReference type="Pfam" id="PF01841">
    <property type="entry name" value="Transglut_core"/>
    <property type="match status" value="1"/>
</dbReference>
<evidence type="ECO:0000313" key="3">
    <source>
        <dbReference type="EMBL" id="KKL64055.1"/>
    </source>
</evidence>
<keyword evidence="1" id="KW-1133">Transmembrane helix</keyword>
<dbReference type="InterPro" id="IPR038765">
    <property type="entry name" value="Papain-like_cys_pep_sf"/>
</dbReference>
<accession>A0A0F9G3A5</accession>
<dbReference type="InterPro" id="IPR002931">
    <property type="entry name" value="Transglutaminase-like"/>
</dbReference>
<evidence type="ECO:0000259" key="2">
    <source>
        <dbReference type="SMART" id="SM00460"/>
    </source>
</evidence>
<dbReference type="EMBL" id="LAZR01027962">
    <property type="protein sequence ID" value="KKL64055.1"/>
    <property type="molecule type" value="Genomic_DNA"/>
</dbReference>
<feature type="non-terminal residue" evidence="3">
    <location>
        <position position="1"/>
    </location>
</feature>
<dbReference type="Gene3D" id="3.10.620.30">
    <property type="match status" value="1"/>
</dbReference>
<protein>
    <recommendedName>
        <fullName evidence="2">Transglutaminase-like domain-containing protein</fullName>
    </recommendedName>
</protein>
<evidence type="ECO:0000256" key="1">
    <source>
        <dbReference type="SAM" id="Phobius"/>
    </source>
</evidence>